<organism evidence="2 3">
    <name type="scientific">Bradyrhizobium australiense</name>
    <dbReference type="NCBI Taxonomy" id="2721161"/>
    <lineage>
        <taxon>Bacteria</taxon>
        <taxon>Pseudomonadati</taxon>
        <taxon>Pseudomonadota</taxon>
        <taxon>Alphaproteobacteria</taxon>
        <taxon>Hyphomicrobiales</taxon>
        <taxon>Nitrobacteraceae</taxon>
        <taxon>Bradyrhizobium</taxon>
    </lineage>
</organism>
<evidence type="ECO:0000256" key="1">
    <source>
        <dbReference type="ARBA" id="ARBA00023125"/>
    </source>
</evidence>
<dbReference type="PANTHER" id="PTHR36924:SF1">
    <property type="entry name" value="ANTITOXIN HIGA-1"/>
    <property type="match status" value="1"/>
</dbReference>
<accession>A0A7Y4GRA2</accession>
<evidence type="ECO:0000313" key="3">
    <source>
        <dbReference type="Proteomes" id="UP000544122"/>
    </source>
</evidence>
<sequence>MGQADIAAASATSQKVKSRSRLKQQLCRLRAKCAIPPIHHGGILREEFLVPLKLTSYAVAAAVDVPRTRIERIAREEKPLRPTPRCSSASSKAGAAFWTNIQAGYDLETAEDTLAPQIKKIASYKAA</sequence>
<dbReference type="PANTHER" id="PTHR36924">
    <property type="entry name" value="ANTITOXIN HIGA-1"/>
    <property type="match status" value="1"/>
</dbReference>
<gene>
    <name evidence="2" type="ORF">HCN58_11150</name>
</gene>
<proteinExistence type="predicted"/>
<dbReference type="GO" id="GO:0003677">
    <property type="term" value="F:DNA binding"/>
    <property type="evidence" value="ECO:0007669"/>
    <property type="project" value="UniProtKB-KW"/>
</dbReference>
<dbReference type="InterPro" id="IPR010982">
    <property type="entry name" value="Lambda_DNA-bd_dom_sf"/>
</dbReference>
<dbReference type="NCBIfam" id="TIGR02607">
    <property type="entry name" value="antidote_HigA"/>
    <property type="match status" value="1"/>
</dbReference>
<reference evidence="2 3" key="1">
    <citation type="submission" date="2020-03" db="EMBL/GenBank/DDBJ databases">
        <title>Bradyrhizobium diversity isolated from nodules of Indigofera sp.</title>
        <authorList>
            <person name="Klepa M."/>
            <person name="Helene L."/>
            <person name="Hungria M."/>
        </authorList>
    </citation>
    <scope>NUCLEOTIDE SEQUENCE [LARGE SCALE GENOMIC DNA]</scope>
    <source>
        <strain evidence="2 3">WSM 1791</strain>
    </source>
</reference>
<dbReference type="Gene3D" id="1.10.260.40">
    <property type="entry name" value="lambda repressor-like DNA-binding domains"/>
    <property type="match status" value="1"/>
</dbReference>
<dbReference type="InterPro" id="IPR013430">
    <property type="entry name" value="Toxin_antidote_HigA"/>
</dbReference>
<dbReference type="Proteomes" id="UP000544122">
    <property type="component" value="Unassembled WGS sequence"/>
</dbReference>
<dbReference type="SUPFAM" id="SSF47413">
    <property type="entry name" value="lambda repressor-like DNA-binding domains"/>
    <property type="match status" value="1"/>
</dbReference>
<keyword evidence="1" id="KW-0238">DNA-binding</keyword>
<dbReference type="AlphaFoldDB" id="A0A7Y4GRA2"/>
<keyword evidence="3" id="KW-1185">Reference proteome</keyword>
<name>A0A7Y4GRA2_9BRAD</name>
<dbReference type="EMBL" id="JAAVLX010000003">
    <property type="protein sequence ID" value="NOJ40148.1"/>
    <property type="molecule type" value="Genomic_DNA"/>
</dbReference>
<comment type="caution">
    <text evidence="2">The sequence shown here is derived from an EMBL/GenBank/DDBJ whole genome shotgun (WGS) entry which is preliminary data.</text>
</comment>
<evidence type="ECO:0000313" key="2">
    <source>
        <dbReference type="EMBL" id="NOJ40148.1"/>
    </source>
</evidence>
<protein>
    <submittedName>
        <fullName evidence="2">HigA family addiction module antidote protein</fullName>
    </submittedName>
</protein>